<organism evidence="1 2">
    <name type="scientific">Frankliniella occidentalis</name>
    <name type="common">Western flower thrips</name>
    <name type="synonym">Euthrips occidentalis</name>
    <dbReference type="NCBI Taxonomy" id="133901"/>
    <lineage>
        <taxon>Eukaryota</taxon>
        <taxon>Metazoa</taxon>
        <taxon>Ecdysozoa</taxon>
        <taxon>Arthropoda</taxon>
        <taxon>Hexapoda</taxon>
        <taxon>Insecta</taxon>
        <taxon>Pterygota</taxon>
        <taxon>Neoptera</taxon>
        <taxon>Paraneoptera</taxon>
        <taxon>Thysanoptera</taxon>
        <taxon>Terebrantia</taxon>
        <taxon>Thripoidea</taxon>
        <taxon>Thripidae</taxon>
        <taxon>Frankliniella</taxon>
    </lineage>
</organism>
<reference evidence="2" key="1">
    <citation type="submission" date="2025-08" db="UniProtKB">
        <authorList>
            <consortium name="RefSeq"/>
        </authorList>
    </citation>
    <scope>IDENTIFICATION</scope>
    <source>
        <tissue evidence="2">Whole organism</tissue>
    </source>
</reference>
<dbReference type="KEGG" id="foc:113215235"/>
<evidence type="ECO:0000313" key="1">
    <source>
        <dbReference type="Proteomes" id="UP000504606"/>
    </source>
</evidence>
<accession>A0A9C6XWH8</accession>
<name>A0A9C6XWH8_FRAOC</name>
<gene>
    <name evidence="2" type="primary">LOC113215235</name>
</gene>
<dbReference type="AlphaFoldDB" id="A0A9C6XWH8"/>
<evidence type="ECO:0000313" key="2">
    <source>
        <dbReference type="RefSeq" id="XP_052133618.1"/>
    </source>
</evidence>
<dbReference type="RefSeq" id="XP_052133618.1">
    <property type="nucleotide sequence ID" value="XM_052277658.1"/>
</dbReference>
<sequence length="196" mass="21419">MERIRRHGVGRLNNVRCGGDGMNSLDSSWALALLLSAAPTLEMLQVEGLQDVHLLAIHDMPRLRRLEARYLDADAAPLELPALPPGRRGLQWLSMKDFPPGTALSLVRAHSGTLQALELETGPEAWPPLDQLPYPCGELDKLRRGGGLPALRRLVLLRREGHRSGAFCEAQCHAVERALGGPTVMCADAECDNVQI</sequence>
<dbReference type="GeneID" id="113215235"/>
<dbReference type="Proteomes" id="UP000504606">
    <property type="component" value="Unplaced"/>
</dbReference>
<keyword evidence="1" id="KW-1185">Reference proteome</keyword>
<proteinExistence type="predicted"/>
<protein>
    <submittedName>
        <fullName evidence="2">Uncharacterized protein LOC113215235</fullName>
    </submittedName>
</protein>